<feature type="compositionally biased region" description="Low complexity" evidence="5">
    <location>
        <begin position="1440"/>
        <end position="1450"/>
    </location>
</feature>
<feature type="region of interest" description="Disordered" evidence="5">
    <location>
        <begin position="1845"/>
        <end position="1917"/>
    </location>
</feature>
<feature type="region of interest" description="Disordered" evidence="5">
    <location>
        <begin position="1779"/>
        <end position="1803"/>
    </location>
</feature>
<dbReference type="PROSITE" id="PS50090">
    <property type="entry name" value="MYB_LIKE"/>
    <property type="match status" value="1"/>
</dbReference>
<comment type="similarity">
    <text evidence="2">Belongs to the N-CoR nuclear receptor corepressors family.</text>
</comment>
<evidence type="ECO:0000256" key="5">
    <source>
        <dbReference type="SAM" id="MobiDB-lite"/>
    </source>
</evidence>
<feature type="compositionally biased region" description="Low complexity" evidence="5">
    <location>
        <begin position="1362"/>
        <end position="1377"/>
    </location>
</feature>
<evidence type="ECO:0000256" key="4">
    <source>
        <dbReference type="SAM" id="Coils"/>
    </source>
</evidence>
<feature type="compositionally biased region" description="Polar residues" evidence="5">
    <location>
        <begin position="480"/>
        <end position="498"/>
    </location>
</feature>
<feature type="compositionally biased region" description="Low complexity" evidence="5">
    <location>
        <begin position="935"/>
        <end position="946"/>
    </location>
</feature>
<feature type="region of interest" description="Disordered" evidence="5">
    <location>
        <begin position="1736"/>
        <end position="1756"/>
    </location>
</feature>
<evidence type="ECO:0000259" key="8">
    <source>
        <dbReference type="PROSITE" id="PS51294"/>
    </source>
</evidence>
<dbReference type="PROSITE" id="PS51294">
    <property type="entry name" value="HTH_MYB"/>
    <property type="match status" value="1"/>
</dbReference>
<feature type="region of interest" description="Disordered" evidence="5">
    <location>
        <begin position="935"/>
        <end position="984"/>
    </location>
</feature>
<dbReference type="Gene3D" id="1.20.5.430">
    <property type="match status" value="1"/>
</dbReference>
<feature type="domain" description="SANT" evidence="7">
    <location>
        <begin position="760"/>
        <end position="811"/>
    </location>
</feature>
<feature type="compositionally biased region" description="Low complexity" evidence="5">
    <location>
        <begin position="870"/>
        <end position="897"/>
    </location>
</feature>
<dbReference type="GO" id="GO:0005654">
    <property type="term" value="C:nucleoplasm"/>
    <property type="evidence" value="ECO:0007669"/>
    <property type="project" value="UniProtKB-ARBA"/>
</dbReference>
<dbReference type="InterPro" id="IPR017930">
    <property type="entry name" value="Myb_dom"/>
</dbReference>
<feature type="compositionally biased region" description="Basic and acidic residues" evidence="5">
    <location>
        <begin position="2096"/>
        <end position="2115"/>
    </location>
</feature>
<feature type="coiled-coil region" evidence="4">
    <location>
        <begin position="2007"/>
        <end position="2056"/>
    </location>
</feature>
<evidence type="ECO:0000256" key="2">
    <source>
        <dbReference type="ARBA" id="ARBA00010097"/>
    </source>
</evidence>
<dbReference type="InterPro" id="IPR031557">
    <property type="entry name" value="N-CoR_GPS2_interact"/>
</dbReference>
<feature type="region of interest" description="Disordered" evidence="5">
    <location>
        <begin position="1929"/>
        <end position="1952"/>
    </location>
</feature>
<feature type="compositionally biased region" description="Low complexity" evidence="5">
    <location>
        <begin position="435"/>
        <end position="447"/>
    </location>
</feature>
<dbReference type="InterPro" id="IPR001005">
    <property type="entry name" value="SANT/Myb"/>
</dbReference>
<feature type="compositionally biased region" description="Basic and acidic residues" evidence="5">
    <location>
        <begin position="2435"/>
        <end position="2450"/>
    </location>
</feature>
<evidence type="ECO:0000256" key="1">
    <source>
        <dbReference type="ARBA" id="ARBA00004123"/>
    </source>
</evidence>
<feature type="compositionally biased region" description="Basic residues" evidence="5">
    <location>
        <begin position="70"/>
        <end position="82"/>
    </location>
</feature>
<feature type="region of interest" description="Disordered" evidence="5">
    <location>
        <begin position="1655"/>
        <end position="1697"/>
    </location>
</feature>
<feature type="compositionally biased region" description="Basic and acidic residues" evidence="5">
    <location>
        <begin position="1043"/>
        <end position="1053"/>
    </location>
</feature>
<dbReference type="PANTHER" id="PTHR13992:SF39">
    <property type="entry name" value="SMRTER, ISOFORM G"/>
    <property type="match status" value="1"/>
</dbReference>
<dbReference type="Gene3D" id="1.10.10.60">
    <property type="entry name" value="Homeodomain-like"/>
    <property type="match status" value="2"/>
</dbReference>
<dbReference type="Proteomes" id="UP000279307">
    <property type="component" value="Chromosome 14"/>
</dbReference>
<protein>
    <recommendedName>
        <fullName evidence="11">Nuclear receptor corepressor</fullName>
    </recommendedName>
</protein>
<feature type="compositionally biased region" description="Low complexity" evidence="5">
    <location>
        <begin position="1786"/>
        <end position="1803"/>
    </location>
</feature>
<sequence length="2572" mass="277715">MSQDGYNYYEKGRSVRPLIHNALGVMETVGKQVQVVSGLGVGGPVGPVGPVGGDLHHHHHPHPHALPPHPHPHPHGHPHGSHGHSLVGATSNPGRGQAQPPASHNQHVPARSTPVQLHRPTQSYVNIKSSSPVSPRTVGTGATYVQGGAAASSAAATAAAAAATAGGPVATGGVSTATSSGGIVGVSSVLSAAAGGGSGVNNSANNGGVNNGGANNGGGGGGGTSYVSMPIPSGLRYIHSYPPTTVSASAVAAIVTTASSPAVPVPVPAPATVPPPNQPPTIASQTPPPPLTGTAYAARDAYRTGTTNVNERIAISVSSSPLSQVGGVGSVVTAAEYAVNSGMGASGRGDRPRISLLPPAGSSVTPTASPTAVVASDYQQHAAAARNPPRVGLMPVQPDQYCSRTAVDIVGLQQDTPPFKKIRLGQPHQQVQQLQSQPQSRCQSLSPADPCGKQEQQHVVQLQQPLRIDTREQPAVGAYTPQTEAISPTLPEPNTQEDAQYRSSKDDLLQQIAKVDREISKRETQMNMLRKRLKELEEAANKPLEATGLKRHIEEQSQQPKHQSLAQKIYAENRRKAEEAHRLLERLGPKVELPLYNQPSDTNVYQENRTQHQTCMRTRLVARLRREHVERTSLHQQQSQTYAILVQEWHRRVERLESTQKRKSKETKNREFFEKVFPELRKQREDKERFNRVGARIKSEADLEEIMDGLQEQEMEDKKMRSYAVIPPLLLDARQRRIAFQNRNGLLQPEELEALHNERKLINVWSSVEHELFKEKYLQHPKNFGVIAQSLEHKSVPDCVHHYYLTKKAENYKQLLRKSRQRTRSSRNNPNNKVNNTSSTIGPIDILTTGVTTRLQREQQQKTQENPQNSSATTSTSTTSTVTPSVSSTTSSTTATTTMTTTLNSMASGVSITTDSATASTTTTTTSVLNTIATSSVSATSTTSSTKDSREMGNENKENKADSKESQSAKADLKEESQSNSEAAAGKDVKVIIDGKGALSSSSTLSNATNVSTIQSDFKESGKKKPGCRDTTSSGANVAATGRVKDKKKENHTPMETSDEEAPSVDVIESGKQIGPHACTVCQSVVEGSTHSRALPRSQASQYGLREDQVPPGARVCNTCRCKAVRGRYTTCPLPGCPNLNSSKNRVKRLRALPSKWLDLPPEIREPIAQEFQIPNSAMKCCSACFSRISRRLAPHLAGGTEISEDGADALSRQWTDEELEQLRRALREHGTNWPKVAEQVPGKTNHQCKNYYFAYRKKLSLDQVVAEYYASLGEERRPCLTDEEESGSSTSSCDELAVHDSSDTASAGSPATTMTGNSVVVPSGSTATSSSLPMSFQRSTEQKLGEKLTDIAVVSLVPPVSIGSSQQSSNSGTVTVASGAREDYDSSATETADEGQGGADLDNGSVVVTLTTANSNVSTLQQQNQHQQQQQQPPPVVHSPPSTTSNSNPITVKDLMLGVIEMQLKRNPNSPADNSGSSAPNSSGTPTISSILKTDHRNDITYVRGYKSSSNMANTALSSRDSNLATLSVVSGPHHGHRSAPSPQQIGQMQATITPCPPAASSNQASSDMLPKEGLVVMQVQQALRETEGTLDLSLKKPRQQEYNHSLQPLHKPPTVALYRPEPPPGAYYHPHAPHPEQGRGAKSPLIYASSPRPQAPITPKMNKVAVPPSHPKLSSKVSGMGTPGHKTGSITHGTPVSTARYEGLLRQMTPPGNAAVSGAAANVGDRGGVAVNATSAGQGPPKETGGSITQGTPVHPFAVDKRGAPIYDYHRIRHSPVTGGGNVPPGQGPASQAASPAVAVSHGGGGQYNSYSAAARSAPSYTMEQQLSNRQIIMNDYITSQQMHARARSGGGGAAAAGETAGKSEPPPPPPSTLYYASTPPPPPQTHTQPRQGVIQRHNPQKQIHYPPPPPGLEAFSSLVDVAVQQPSLPVPHPHGHPAASSSGGHEGLGKTMADRLLADRYDNNRAFREQEMRLQERMAMQERLAVVAAHQQRDRERERDLVHLREKEEHRLQREKELHQLEHRLAVQREKEIQQQEHRMAQREKDIQHVEHTRFSVQQAREKEIQHEHRLTVHQQREKEIHHQMVAAAAQREKEHQEHRIAVQQQREKEMQQQEQRLAIQQQREKEIQHEHRLAVQRERDLAHLHQQQQQHQQIQQHIQQQHRIEAERRHIAQMYRDQQQQQLDRDSSRLLSSSFTPSRLQQSQQSQQQQQSSRQSQSSSQQQNDSSSTLTAASLIDAIITHQINQSVENASGSGSSVNQPTRAGDRLFQGFHREPPQESNGIAHSPAGEGGGSGSVASGNGSGSSKAITLGEHVDHIVSKDYGPPHSSYRSYTGYQISEDQWKRRKVSGNEPDSVKSGDERQIIRVAQQQQTQQHQSSGKQQQFHSVEPVSPPEATTNHYGRRYYESSTATSTSGTPSNKPHQISPLDYVKNKIVEVMRTEDDKTVGGGGASSSDRNGGGNSIVATEKDEKVTVAGNVERSPSGSGGGGEMMVDDTGPNAAREQQPPPPAPAATTFYPFSALGVHTGPPPAPPPAAATSVSVGKSEQMQVEPAPLLSAQYEPLSDED</sequence>
<evidence type="ECO:0000256" key="3">
    <source>
        <dbReference type="ARBA" id="ARBA00023054"/>
    </source>
</evidence>
<evidence type="ECO:0008006" key="11">
    <source>
        <dbReference type="Google" id="ProtNLM"/>
    </source>
</evidence>
<dbReference type="SMART" id="SM00717">
    <property type="entry name" value="SANT"/>
    <property type="match status" value="2"/>
</dbReference>
<dbReference type="OrthoDB" id="10258692at2759"/>
<feature type="compositionally biased region" description="Polar residues" evidence="5">
    <location>
        <begin position="1467"/>
        <end position="1493"/>
    </location>
</feature>
<feature type="compositionally biased region" description="Polar residues" evidence="5">
    <location>
        <begin position="1304"/>
        <end position="1339"/>
    </location>
</feature>
<evidence type="ECO:0000313" key="10">
    <source>
        <dbReference type="Proteomes" id="UP000279307"/>
    </source>
</evidence>
<feature type="compositionally biased region" description="Low complexity" evidence="5">
    <location>
        <begin position="2373"/>
        <end position="2388"/>
    </location>
</feature>
<keyword evidence="3 4" id="KW-0175">Coiled coil</keyword>
<feature type="compositionally biased region" description="Polar residues" evidence="5">
    <location>
        <begin position="2543"/>
        <end position="2553"/>
    </location>
</feature>
<feature type="region of interest" description="Disordered" evidence="5">
    <location>
        <begin position="48"/>
        <end position="119"/>
    </location>
</feature>
<dbReference type="SUPFAM" id="SSF46689">
    <property type="entry name" value="Homeodomain-like"/>
    <property type="match status" value="2"/>
</dbReference>
<dbReference type="InterPro" id="IPR051571">
    <property type="entry name" value="N-CoR_corepressor"/>
</dbReference>
<dbReference type="GO" id="GO:0006357">
    <property type="term" value="P:regulation of transcription by RNA polymerase II"/>
    <property type="evidence" value="ECO:0007669"/>
    <property type="project" value="TreeGrafter"/>
</dbReference>
<reference evidence="9 10" key="1">
    <citation type="journal article" date="2018" name="Genome Res.">
        <title>The genomic architecture and molecular evolution of ant odorant receptors.</title>
        <authorList>
            <person name="McKenzie S.K."/>
            <person name="Kronauer D.J.C."/>
        </authorList>
    </citation>
    <scope>NUCLEOTIDE SEQUENCE [LARGE SCALE GENOMIC DNA]</scope>
    <source>
        <strain evidence="9">Clonal line C1</strain>
    </source>
</reference>
<feature type="region of interest" description="Disordered" evidence="5">
    <location>
        <begin position="2096"/>
        <end position="2129"/>
    </location>
</feature>
<comment type="caution">
    <text evidence="9">The sequence shown here is derived from an EMBL/GenBank/DDBJ whole genome shotgun (WGS) entry which is preliminary data.</text>
</comment>
<feature type="compositionally biased region" description="Polar residues" evidence="5">
    <location>
        <begin position="89"/>
        <end position="106"/>
    </location>
</feature>
<feature type="domain" description="Myb-like" evidence="6">
    <location>
        <begin position="1215"/>
        <end position="1257"/>
    </location>
</feature>
<dbReference type="InterPro" id="IPR017884">
    <property type="entry name" value="SANT_dom"/>
</dbReference>
<feature type="compositionally biased region" description="Low complexity" evidence="5">
    <location>
        <begin position="1422"/>
        <end position="1432"/>
    </location>
</feature>
<proteinExistence type="inferred from homology"/>
<accession>A0A3L8D301</accession>
<feature type="domain" description="SANT" evidence="7">
    <location>
        <begin position="1210"/>
        <end position="1261"/>
    </location>
</feature>
<feature type="region of interest" description="Disordered" evidence="5">
    <location>
        <begin position="1419"/>
        <end position="1451"/>
    </location>
</feature>
<gene>
    <name evidence="9" type="ORF">DMN91_012764</name>
</gene>
<feature type="region of interest" description="Disordered" evidence="5">
    <location>
        <begin position="1362"/>
        <end position="1404"/>
    </location>
</feature>
<feature type="compositionally biased region" description="Low complexity" evidence="5">
    <location>
        <begin position="2205"/>
        <end position="2232"/>
    </location>
</feature>
<dbReference type="CDD" id="cd00167">
    <property type="entry name" value="SANT"/>
    <property type="match status" value="1"/>
</dbReference>
<name>A0A3L8D301_OOCBI</name>
<feature type="region of interest" description="Disordered" evidence="5">
    <location>
        <begin position="2146"/>
        <end position="2233"/>
    </location>
</feature>
<evidence type="ECO:0000259" key="7">
    <source>
        <dbReference type="PROSITE" id="PS51293"/>
    </source>
</evidence>
<feature type="compositionally biased region" description="Basic and acidic residues" evidence="5">
    <location>
        <begin position="2358"/>
        <end position="2368"/>
    </location>
</feature>
<feature type="region of interest" description="Disordered" evidence="5">
    <location>
        <begin position="1467"/>
        <end position="1494"/>
    </location>
</feature>
<feature type="compositionally biased region" description="Low complexity" evidence="5">
    <location>
        <begin position="826"/>
        <end position="839"/>
    </location>
</feature>
<dbReference type="PANTHER" id="PTHR13992">
    <property type="entry name" value="NUCLEAR RECEPTOR CO-REPRESSOR RELATED NCOR"/>
    <property type="match status" value="1"/>
</dbReference>
<dbReference type="Pfam" id="PF15784">
    <property type="entry name" value="GPS2_interact"/>
    <property type="match status" value="1"/>
</dbReference>
<feature type="compositionally biased region" description="Low complexity" evidence="5">
    <location>
        <begin position="2300"/>
        <end position="2312"/>
    </location>
</feature>
<feature type="region of interest" description="Disordered" evidence="5">
    <location>
        <begin position="2276"/>
        <end position="2312"/>
    </location>
</feature>
<feature type="compositionally biased region" description="Gly residues" evidence="5">
    <location>
        <begin position="2451"/>
        <end position="2466"/>
    </location>
</feature>
<dbReference type="InterPro" id="IPR009057">
    <property type="entry name" value="Homeodomain-like_sf"/>
</dbReference>
<feature type="domain" description="HTH myb-type" evidence="8">
    <location>
        <begin position="1213"/>
        <end position="1261"/>
    </location>
</feature>
<feature type="compositionally biased region" description="Basic and acidic residues" evidence="5">
    <location>
        <begin position="947"/>
        <end position="977"/>
    </location>
</feature>
<feature type="compositionally biased region" description="Low complexity" evidence="5">
    <location>
        <begin position="2149"/>
        <end position="2165"/>
    </location>
</feature>
<feature type="region of interest" description="Disordered" evidence="5">
    <location>
        <begin position="1279"/>
        <end position="1339"/>
    </location>
</feature>
<dbReference type="EMBL" id="QOIP01000014">
    <property type="protein sequence ID" value="RLU14877.1"/>
    <property type="molecule type" value="Genomic_DNA"/>
</dbReference>
<evidence type="ECO:0000313" key="9">
    <source>
        <dbReference type="EMBL" id="RLU14877.1"/>
    </source>
</evidence>
<feature type="compositionally biased region" description="Low complexity" evidence="5">
    <location>
        <begin position="2412"/>
        <end position="2423"/>
    </location>
</feature>
<feature type="region of interest" description="Disordered" evidence="5">
    <location>
        <begin position="1014"/>
        <end position="1064"/>
    </location>
</feature>
<dbReference type="GO" id="GO:0000785">
    <property type="term" value="C:chromatin"/>
    <property type="evidence" value="ECO:0007669"/>
    <property type="project" value="TreeGrafter"/>
</dbReference>
<feature type="region of interest" description="Disordered" evidence="5">
    <location>
        <begin position="479"/>
        <end position="498"/>
    </location>
</feature>
<organism evidence="9 10">
    <name type="scientific">Ooceraea biroi</name>
    <name type="common">Clonal raider ant</name>
    <name type="synonym">Cerapachys biroi</name>
    <dbReference type="NCBI Taxonomy" id="2015173"/>
    <lineage>
        <taxon>Eukaryota</taxon>
        <taxon>Metazoa</taxon>
        <taxon>Ecdysozoa</taxon>
        <taxon>Arthropoda</taxon>
        <taxon>Hexapoda</taxon>
        <taxon>Insecta</taxon>
        <taxon>Pterygota</taxon>
        <taxon>Neoptera</taxon>
        <taxon>Endopterygota</taxon>
        <taxon>Hymenoptera</taxon>
        <taxon>Apocrita</taxon>
        <taxon>Aculeata</taxon>
        <taxon>Formicoidea</taxon>
        <taxon>Formicidae</taxon>
        <taxon>Dorylinae</taxon>
        <taxon>Ooceraea</taxon>
    </lineage>
</organism>
<feature type="region of interest" description="Disordered" evidence="5">
    <location>
        <begin position="816"/>
        <end position="897"/>
    </location>
</feature>
<comment type="subcellular location">
    <subcellularLocation>
        <location evidence="1">Nucleus</location>
    </subcellularLocation>
</comment>
<feature type="compositionally biased region" description="Basic residues" evidence="5">
    <location>
        <begin position="816"/>
        <end position="825"/>
    </location>
</feature>
<dbReference type="PROSITE" id="PS51293">
    <property type="entry name" value="SANT"/>
    <property type="match status" value="2"/>
</dbReference>
<feature type="coiled-coil region" evidence="4">
    <location>
        <begin position="505"/>
        <end position="539"/>
    </location>
</feature>
<feature type="compositionally biased region" description="Low complexity" evidence="5">
    <location>
        <begin position="2116"/>
        <end position="2125"/>
    </location>
</feature>
<dbReference type="GO" id="GO:0032991">
    <property type="term" value="C:protein-containing complex"/>
    <property type="evidence" value="ECO:0007669"/>
    <property type="project" value="UniProtKB-ARBA"/>
</dbReference>
<feature type="region of interest" description="Disordered" evidence="5">
    <location>
        <begin position="435"/>
        <end position="458"/>
    </location>
</feature>
<feature type="region of interest" description="Disordered" evidence="5">
    <location>
        <begin position="2346"/>
        <end position="2572"/>
    </location>
</feature>
<dbReference type="Pfam" id="PF00249">
    <property type="entry name" value="Myb_DNA-binding"/>
    <property type="match status" value="1"/>
</dbReference>
<evidence type="ECO:0000259" key="6">
    <source>
        <dbReference type="PROSITE" id="PS50090"/>
    </source>
</evidence>